<sequence length="136" mass="15348">MNKTTLILLFIIVILLVGNVYQGVTINDHKYIQKIDSQFIASLARMSGGFEEGEKVSFLAVEHVFKAVTLSQFASYKKTNIYLDSYISVLATTIREKYLNEQVIINAKEIQQLIMELSEDPTNQTTADKLTLLIKG</sequence>
<comment type="caution">
    <text evidence="1">The sequence shown here is derived from an EMBL/GenBank/DDBJ whole genome shotgun (WGS) entry which is preliminary data.</text>
</comment>
<name>A0ABN8GYS1_9BACL</name>
<keyword evidence="2" id="KW-1185">Reference proteome</keyword>
<organism evidence="1 2">
    <name type="scientific">Paenibacillus plantiphilus</name>
    <dbReference type="NCBI Taxonomy" id="2905650"/>
    <lineage>
        <taxon>Bacteria</taxon>
        <taxon>Bacillati</taxon>
        <taxon>Bacillota</taxon>
        <taxon>Bacilli</taxon>
        <taxon>Bacillales</taxon>
        <taxon>Paenibacillaceae</taxon>
        <taxon>Paenibacillus</taxon>
    </lineage>
</organism>
<evidence type="ECO:0000313" key="2">
    <source>
        <dbReference type="Proteomes" id="UP000838686"/>
    </source>
</evidence>
<reference evidence="1" key="1">
    <citation type="submission" date="2022-01" db="EMBL/GenBank/DDBJ databases">
        <authorList>
            <person name="Criscuolo A."/>
        </authorList>
    </citation>
    <scope>NUCLEOTIDE SEQUENCE</scope>
    <source>
        <strain evidence="1">CIP111893</strain>
    </source>
</reference>
<proteinExistence type="predicted"/>
<accession>A0ABN8GYS1</accession>
<dbReference type="RefSeq" id="WP_236344378.1">
    <property type="nucleotide sequence ID" value="NZ_CAKMMF010000025.1"/>
</dbReference>
<gene>
    <name evidence="1" type="ORF">PAECIP111893_04038</name>
</gene>
<dbReference type="EMBL" id="CAKMMF010000025">
    <property type="protein sequence ID" value="CAH1215832.1"/>
    <property type="molecule type" value="Genomic_DNA"/>
</dbReference>
<dbReference type="Proteomes" id="UP000838686">
    <property type="component" value="Unassembled WGS sequence"/>
</dbReference>
<evidence type="ECO:0000313" key="1">
    <source>
        <dbReference type="EMBL" id="CAH1215832.1"/>
    </source>
</evidence>
<protein>
    <submittedName>
        <fullName evidence="1">Uncharacterized protein</fullName>
    </submittedName>
</protein>